<dbReference type="RefSeq" id="YP_001956955.1">
    <property type="nucleotide sequence ID" value="NC_010821.1"/>
</dbReference>
<evidence type="ECO:0000313" key="1">
    <source>
        <dbReference type="EMBL" id="ABY63061.1"/>
    </source>
</evidence>
<name>B3FJ94_BP201</name>
<sequence length="160" mass="18589">MLTTWFNMHEANQQMRTALTESIHELFLSEDSAHSAGFIEILNGIRSDLNLLMMDSKYVEKYVWEKFRKPTSMQQTLISTTATFLQGVDNIDEVIEQMVPRLIPFTSKSMIVDDETIGKAVEHHDLVEILKDNYWLFFVVYATTNMRVVLETTLEYAQKS</sequence>
<gene>
    <name evidence="1" type="ORF">201phi2-1p232</name>
</gene>
<dbReference type="KEGG" id="vg:6372459"/>
<dbReference type="EMBL" id="EU197055">
    <property type="protein sequence ID" value="ABY63061.1"/>
    <property type="molecule type" value="Genomic_DNA"/>
</dbReference>
<organism evidence="1 2">
    <name type="scientific">Pseudomonas phage 201phi2-1</name>
    <name type="common">Pseudomonas chlororaphis phage 201phi2-1</name>
    <dbReference type="NCBI Taxonomy" id="198110"/>
    <lineage>
        <taxon>Viruses</taxon>
        <taxon>Duplodnaviria</taxon>
        <taxon>Heunggongvirae</taxon>
        <taxon>Uroviricota</taxon>
        <taxon>Caudoviricetes</taxon>
        <taxon>Chimalliviridae</taxon>
        <taxon>Serwervirus</taxon>
        <taxon>Serwervirus 201phi21</taxon>
    </lineage>
</organism>
<proteinExistence type="predicted"/>
<dbReference type="Proteomes" id="UP000002421">
    <property type="component" value="Segment"/>
</dbReference>
<organismHost>
    <name type="scientific">Pseudomonas chlororaphis</name>
    <dbReference type="NCBI Taxonomy" id="587753"/>
</organismHost>
<dbReference type="OrthoDB" id="38825at10239"/>
<reference evidence="1 2" key="1">
    <citation type="journal article" date="2008" name="Virology">
        <title>Characterization of Pseudomonas chlororaphis myovirus 201varphi2-1 via genomic sequencing, mass spectrometry, and electron microscopy.</title>
        <authorList>
            <person name="Thomas J.A."/>
            <person name="Rolando M.R."/>
            <person name="Carroll C.A."/>
            <person name="Shen P.S."/>
            <person name="Belnap D.M."/>
            <person name="Weintraub S.T."/>
            <person name="Serwer P."/>
            <person name="Hardies S.C."/>
        </authorList>
    </citation>
    <scope>NUCLEOTIDE SEQUENCE</scope>
</reference>
<accession>B3FJ94</accession>
<evidence type="ECO:0000313" key="2">
    <source>
        <dbReference type="Proteomes" id="UP000002421"/>
    </source>
</evidence>
<keyword evidence="2" id="KW-1185">Reference proteome</keyword>
<protein>
    <submittedName>
        <fullName evidence="1">Uncharacterized protein</fullName>
    </submittedName>
</protein>